<dbReference type="STRING" id="578461.R0MKZ7"/>
<gene>
    <name evidence="2" type="ORF">NBO_13g0057</name>
</gene>
<dbReference type="GO" id="GO:0006383">
    <property type="term" value="P:transcription by RNA polymerase III"/>
    <property type="evidence" value="ECO:0007669"/>
    <property type="project" value="InterPro"/>
</dbReference>
<protein>
    <submittedName>
        <fullName evidence="2">Transcription factor TAU-like protein</fullName>
    </submittedName>
</protein>
<evidence type="ECO:0000313" key="3">
    <source>
        <dbReference type="Proteomes" id="UP000016927"/>
    </source>
</evidence>
<reference evidence="2 3" key="1">
    <citation type="journal article" date="2013" name="BMC Genomics">
        <title>Comparative genomics of parasitic silkworm microsporidia reveal an association between genome expansion and host adaptation.</title>
        <authorList>
            <person name="Pan G."/>
            <person name="Xu J."/>
            <person name="Li T."/>
            <person name="Xia Q."/>
            <person name="Liu S.L."/>
            <person name="Zhang G."/>
            <person name="Li S."/>
            <person name="Li C."/>
            <person name="Liu H."/>
            <person name="Yang L."/>
            <person name="Liu T."/>
            <person name="Zhang X."/>
            <person name="Wu Z."/>
            <person name="Fan W."/>
            <person name="Dang X."/>
            <person name="Xiang H."/>
            <person name="Tao M."/>
            <person name="Li Y."/>
            <person name="Hu J."/>
            <person name="Li Z."/>
            <person name="Lin L."/>
            <person name="Luo J."/>
            <person name="Geng L."/>
            <person name="Wang L."/>
            <person name="Long M."/>
            <person name="Wan Y."/>
            <person name="He N."/>
            <person name="Zhang Z."/>
            <person name="Lu C."/>
            <person name="Keeling P.J."/>
            <person name="Wang J."/>
            <person name="Xiang Z."/>
            <person name="Zhou Z."/>
        </authorList>
    </citation>
    <scope>NUCLEOTIDE SEQUENCE [LARGE SCALE GENOMIC DNA]</scope>
    <source>
        <strain evidence="3">CQ1 / CVCC 102059</strain>
    </source>
</reference>
<dbReference type="GO" id="GO:0000127">
    <property type="term" value="C:transcription factor TFIIIC complex"/>
    <property type="evidence" value="ECO:0007669"/>
    <property type="project" value="TreeGrafter"/>
</dbReference>
<keyword evidence="3" id="KW-1185">Reference proteome</keyword>
<dbReference type="SUPFAM" id="SSF48452">
    <property type="entry name" value="TPR-like"/>
    <property type="match status" value="1"/>
</dbReference>
<dbReference type="PANTHER" id="PTHR23082:SF0">
    <property type="entry name" value="GENERAL TRANSCRIPTION FACTOR 3C POLYPEPTIDE 3"/>
    <property type="match status" value="1"/>
</dbReference>
<dbReference type="SMART" id="SM00028">
    <property type="entry name" value="TPR"/>
    <property type="match status" value="3"/>
</dbReference>
<feature type="repeat" description="TPR" evidence="1">
    <location>
        <begin position="372"/>
        <end position="405"/>
    </location>
</feature>
<name>R0MKZ7_NOSB1</name>
<dbReference type="AlphaFoldDB" id="R0MKZ7"/>
<dbReference type="OMA" id="FRTAYNN"/>
<evidence type="ECO:0000256" key="1">
    <source>
        <dbReference type="PROSITE-ProRule" id="PRU00339"/>
    </source>
</evidence>
<sequence>MNNELSLRSTKNKRRKYTEIELAIKEANSLYVKNDLDQCIIKTKNILSRFPRCDRAYFLLGLIFEEKKDIIKAYNFYMIAAQLMKNNYELWSKLYTLAGDLNLFSDKLYFIQIIQRYKNSRDLVIEKMGLYKMLKNKYKALECKIELFEFDGIDFEIFGKIRNETKHKIRTSILATCLIRYYKKNPKACGIEYLMNCIRLQYDSGYLIGTKDLLEKFIFPDLVIISNDIRIIYIVCCLAANTTDEEAPFKGEYKTNEVDSTKANEFDYGKISEKIFSSTKSILDDFDTNKSFSKTLKLDTFDQTEQLELFEDTKYEKYSDLNIFLSDDNFWNSFREENEIKPLIEVLIDLNMLDYATKLITKLLSVCSSLNEFCNLKLGEISCLLDDYNMASVYFEKVLQINPDNVIVKSKLYNIYQKLGNKDMSSHYKTVNSLISYVDDISNKEKKDYRFSLEDCQQFRDLYCESRRMFGIDFKEHIKITRPLIDDFLKNEFIFIQSAKFKNFMTADDRKIESLKGYKFAEDDPDKKAKIIENVRHLSLHGLDTDEWFYVLFEYITSKIENRNYSEASFLLRRCLIAHLFVKRKDLIMTLFLFSVKHGLHNNDLVLLTYSFKKIIPIFGNYNLSHYFFYLANYFIEPQIQYAFGKFMRNIRRYFSRSYIENQNIIIDNTNTTDATTLEESSSITGNINDSTQIISSKNSFAPYKFKVDPLCYLNTFLNKSVFTKTYKDIGKIRQPLSINEEILKTLIYVIACKSRNNNEKDSVIKFALKNLVELCGKVKGEQKFAIVYNIGKVYDMLGYIGYAERYYKEAYQTSNRELKRMIRFNLILIYKKNNNSTLLEKYYEDDLQ</sequence>
<dbReference type="EMBL" id="KB908921">
    <property type="protein sequence ID" value="EOB14880.1"/>
    <property type="molecule type" value="Genomic_DNA"/>
</dbReference>
<dbReference type="PANTHER" id="PTHR23082">
    <property type="entry name" value="TRANSCRIPTION INITIATION FACTOR IIIC TFIIIC , POLYPEPTIDE 3-RELATED"/>
    <property type="match status" value="1"/>
</dbReference>
<organism evidence="2 3">
    <name type="scientific">Nosema bombycis (strain CQ1 / CVCC 102059)</name>
    <name type="common">Microsporidian parasite</name>
    <name type="synonym">Pebrine of silkworm</name>
    <dbReference type="NCBI Taxonomy" id="578461"/>
    <lineage>
        <taxon>Eukaryota</taxon>
        <taxon>Fungi</taxon>
        <taxon>Fungi incertae sedis</taxon>
        <taxon>Microsporidia</taxon>
        <taxon>Nosematidae</taxon>
        <taxon>Nosema</taxon>
    </lineage>
</organism>
<dbReference type="VEuPathDB" id="MicrosporidiaDB:NBO_13g0057"/>
<dbReference type="InterPro" id="IPR019734">
    <property type="entry name" value="TPR_rpt"/>
</dbReference>
<dbReference type="InterPro" id="IPR039340">
    <property type="entry name" value="Tfc4/TFIIIC-102/Sfc4"/>
</dbReference>
<dbReference type="OrthoDB" id="9991317at2759"/>
<dbReference type="HOGENOM" id="CLU_020328_0_0_1"/>
<proteinExistence type="predicted"/>
<evidence type="ECO:0000313" key="2">
    <source>
        <dbReference type="EMBL" id="EOB14880.1"/>
    </source>
</evidence>
<dbReference type="Proteomes" id="UP000016927">
    <property type="component" value="Unassembled WGS sequence"/>
</dbReference>
<dbReference type="InterPro" id="IPR011990">
    <property type="entry name" value="TPR-like_helical_dom_sf"/>
</dbReference>
<dbReference type="Gene3D" id="1.25.40.10">
    <property type="entry name" value="Tetratricopeptide repeat domain"/>
    <property type="match status" value="2"/>
</dbReference>
<keyword evidence="1" id="KW-0802">TPR repeat</keyword>
<accession>R0MKZ7</accession>
<dbReference type="PROSITE" id="PS50005">
    <property type="entry name" value="TPR"/>
    <property type="match status" value="1"/>
</dbReference>